<gene>
    <name evidence="5" type="ORF">J2S45_002128</name>
</gene>
<evidence type="ECO:0000256" key="3">
    <source>
        <dbReference type="ARBA" id="ARBA00022729"/>
    </source>
</evidence>
<feature type="chain" id="PRO_5046509805" evidence="4">
    <location>
        <begin position="23"/>
        <end position="256"/>
    </location>
</feature>
<dbReference type="EMBL" id="JAUSQL010000001">
    <property type="protein sequence ID" value="MDP9833449.1"/>
    <property type="molecule type" value="Genomic_DNA"/>
</dbReference>
<evidence type="ECO:0000313" key="6">
    <source>
        <dbReference type="Proteomes" id="UP001230145"/>
    </source>
</evidence>
<comment type="similarity">
    <text evidence="1">Belongs to the bacterial solute-binding protein ModA family.</text>
</comment>
<organism evidence="5 6">
    <name type="scientific">Trueperella abortisuis</name>
    <dbReference type="NCBI Taxonomy" id="445930"/>
    <lineage>
        <taxon>Bacteria</taxon>
        <taxon>Bacillati</taxon>
        <taxon>Actinomycetota</taxon>
        <taxon>Actinomycetes</taxon>
        <taxon>Actinomycetales</taxon>
        <taxon>Actinomycetaceae</taxon>
        <taxon>Trueperella</taxon>
    </lineage>
</organism>
<dbReference type="PIRSF" id="PIRSF004846">
    <property type="entry name" value="ModA"/>
    <property type="match status" value="1"/>
</dbReference>
<sequence>MLKRITAVAVATLLLAACSQGANTSDADSDARSQLIVFAAASLNTAFPRITEDVFEPDNPGVDVTFSFEGSSALAEKILAGAPADVFASANVGSMDKVGEAAVSPTEFTKNTLRLIVPSGNPAGVTDLISANAAKLVVCAPQVPCGAATTQLAEHVGLTLTPVSEEQSVTDVRTKVETGEADAGLVYVTDAMLVKDKVEIVDVPGITDVGTSYMITTLADAPNPDAAKAFLDAVMSEKGQAILTQYGFGTGEGESK</sequence>
<evidence type="ECO:0000256" key="1">
    <source>
        <dbReference type="ARBA" id="ARBA00009175"/>
    </source>
</evidence>
<dbReference type="InterPro" id="IPR005950">
    <property type="entry name" value="ModA"/>
</dbReference>
<dbReference type="NCBIfam" id="TIGR01256">
    <property type="entry name" value="modA"/>
    <property type="match status" value="1"/>
</dbReference>
<dbReference type="RefSeq" id="WP_307635395.1">
    <property type="nucleotide sequence ID" value="NZ_JAUSQL010000001.1"/>
</dbReference>
<reference evidence="5 6" key="1">
    <citation type="submission" date="2023-07" db="EMBL/GenBank/DDBJ databases">
        <title>Sequencing the genomes of 1000 actinobacteria strains.</title>
        <authorList>
            <person name="Klenk H.-P."/>
        </authorList>
    </citation>
    <scope>NUCLEOTIDE SEQUENCE [LARGE SCALE GENOMIC DNA]</scope>
    <source>
        <strain evidence="5 6">DSM 19515</strain>
    </source>
</reference>
<name>A0ABT9PL42_9ACTO</name>
<protein>
    <submittedName>
        <fullName evidence="5">Molybdate transport system substrate-binding protein</fullName>
    </submittedName>
</protein>
<dbReference type="PANTHER" id="PTHR30632">
    <property type="entry name" value="MOLYBDATE-BINDING PERIPLASMIC PROTEIN"/>
    <property type="match status" value="1"/>
</dbReference>
<evidence type="ECO:0000256" key="2">
    <source>
        <dbReference type="ARBA" id="ARBA00022723"/>
    </source>
</evidence>
<dbReference type="Proteomes" id="UP001230145">
    <property type="component" value="Unassembled WGS sequence"/>
</dbReference>
<keyword evidence="2" id="KW-0479">Metal-binding</keyword>
<feature type="signal peptide" evidence="4">
    <location>
        <begin position="1"/>
        <end position="22"/>
    </location>
</feature>
<keyword evidence="6" id="KW-1185">Reference proteome</keyword>
<dbReference type="Pfam" id="PF13531">
    <property type="entry name" value="SBP_bac_11"/>
    <property type="match status" value="1"/>
</dbReference>
<evidence type="ECO:0000313" key="5">
    <source>
        <dbReference type="EMBL" id="MDP9833449.1"/>
    </source>
</evidence>
<dbReference type="SUPFAM" id="SSF53850">
    <property type="entry name" value="Periplasmic binding protein-like II"/>
    <property type="match status" value="1"/>
</dbReference>
<dbReference type="InterPro" id="IPR050682">
    <property type="entry name" value="ModA/WtpA"/>
</dbReference>
<accession>A0ABT9PL42</accession>
<dbReference type="PROSITE" id="PS51257">
    <property type="entry name" value="PROKAR_LIPOPROTEIN"/>
    <property type="match status" value="1"/>
</dbReference>
<dbReference type="Gene3D" id="3.40.190.10">
    <property type="entry name" value="Periplasmic binding protein-like II"/>
    <property type="match status" value="2"/>
</dbReference>
<keyword evidence="3 4" id="KW-0732">Signal</keyword>
<evidence type="ECO:0000256" key="4">
    <source>
        <dbReference type="SAM" id="SignalP"/>
    </source>
</evidence>
<comment type="caution">
    <text evidence="5">The sequence shown here is derived from an EMBL/GenBank/DDBJ whole genome shotgun (WGS) entry which is preliminary data.</text>
</comment>
<dbReference type="PANTHER" id="PTHR30632:SF0">
    <property type="entry name" value="SULFATE-BINDING PROTEIN"/>
    <property type="match status" value="1"/>
</dbReference>
<proteinExistence type="inferred from homology"/>